<evidence type="ECO:0000313" key="9">
    <source>
        <dbReference type="Proteomes" id="UP000184082"/>
    </source>
</evidence>
<evidence type="ECO:0000256" key="3">
    <source>
        <dbReference type="ARBA" id="ARBA00022679"/>
    </source>
</evidence>
<gene>
    <name evidence="8" type="ORF">SAMN02745883_01084</name>
</gene>
<dbReference type="STRING" id="1121266.SAMN02745883_01084"/>
<keyword evidence="5" id="KW-0547">Nucleotide-binding</keyword>
<organism evidence="8 9">
    <name type="scientific">Caminicella sporogenes DSM 14501</name>
    <dbReference type="NCBI Taxonomy" id="1121266"/>
    <lineage>
        <taxon>Bacteria</taxon>
        <taxon>Bacillati</taxon>
        <taxon>Bacillota</taxon>
        <taxon>Clostridia</taxon>
        <taxon>Peptostreptococcales</taxon>
        <taxon>Caminicellaceae</taxon>
        <taxon>Caminicella</taxon>
    </lineage>
</organism>
<dbReference type="PANTHER" id="PTHR39321">
    <property type="entry name" value="NICOTINATE-NUCLEOTIDE ADENYLYLTRANSFERASE-RELATED"/>
    <property type="match status" value="1"/>
</dbReference>
<protein>
    <submittedName>
        <fullName evidence="8">Nicotinic acid mononucleotide adenylyltransferase</fullName>
    </submittedName>
</protein>
<evidence type="ECO:0000256" key="2">
    <source>
        <dbReference type="ARBA" id="ARBA00022642"/>
    </source>
</evidence>
<sequence>MYNSITIELHKKIINSISDFNFLEKISIPLKIIRSFINSPSFIDKLDIIVEEKDYTCRAALELCTEMIDELVYEEKPKDLLKYFYQFALSLSFPDAVSIKLNENLNDISYIYLQVLRVLCEYQRLYDDKSWESKYPLILLSEEEEKTLESKDEYIKFKNAFYDEYIYEMMKLNQEVLGYSSLEHICGVHYLALYIGRQLKKLGLPIDLGRISGAAAGHDIGKFGCKGKELKRVPYLHYYYTGLWFDKHDIVNIRNIAVNHSTWDLELENLSLESLVLIYCDFRVKKKIFSDGKGRMHIYSLRESFDVILNKLDNVDKAKEMRYQRVYSKLKDFEDYMIDLGINVEIEKDKDFTLDENKQKKFYSLMQGDELIQNLKYIAINHNINLMYKFRDEDSLGSILEIARSERNPNNLREYLNIFEEYSTYLTQKQKLITIKFLYDKLIHPEEDIRKQCAELIGGLIALFDEVYRKEVPADVILEKPEVTSCELLDKYIMLFIKPSQNIIPLHRMWIGNNLSTLICSLFKNAREHQIEDYIKILLKYYDIETYFEKDIKLHLLNSINYIPVLKCDEEAKEVLSSYIKVNLDEENVDIRLTALELVKKLIPKLDENSKFLMYIREKYSTNVYCSDILVENFLKYKIARALKLDDEIVNQYRNFFIEDKTKLQNIYLSNLKTATDWVIKKIQMDLLVEHTLMNKDSTVIHTAMHFCNLLKVSASESVRNHGGAGLIKIMSCLSYGQRNDIAIELLRSLEIEGHQFTKYIPNYLGQIILYLQPVELDELIDDLIRKIKCSSPHVISLILQTVGIAIVNYHQYKERFEENEDVSKRRLVKLLSILLNGLVNYNLQVKQMAFTVIGKGIFGSENIDLERKKEIFQLTAKKILTLIGDISGNERMFFTNAAGLNHIYRFIADYKFYKGDLNIEIPNKIAFFPGSFDPFSLSHKEIAKSIRDMGFEVYLSIDEFSWSKRTQPNLIRRSIVEMSIADELGIYLFPKDIQINIANPNDLYMLKKKYLGNNVHIVVGSDVLLNATAYLKSKNENSIHTVSHIIIERKSLHQFEEDDKKLSEIIDKIEGNVIRLSLPSKLEDISSTQIRDYIDQNRDISRLVDPLVQKYIYDNGLYRKEPQFKRILKTKSITIEVEDTLNSSAIRELAAFIPVDYRLAYEKLKEISEKLNPRVLIMRDLKRNGEIMGFSIFHWMRASMIMKEFKDSAISEYIRNNYVGRTIVIDGIFIDRDLEFDNLEEMILTETLAFCLKKDYTYGIFKNMIKEYKSESLYEILKLYGFEEVPNSLKEEPVFVVDMTAPCTLSFDVETIIKGIFNENPNVLKAIKRTRKRLQQSIVNLYPGNLVLSFDRYMLYENMVKKICDENGVSTLPKESKVLGEAMCVPFGALLNGCIIPNTVTKSLHTEKFFEPDAKHYTIEAYPNYLSLENQVKMLRSFGRPIILVDDLLHKGYRIKALDPLLKKEKIDVKKIIVGILSGRGKELMDLQERDVDSVYFIPKLKVWFNESFMYPFINGDTLWRGVYPQRNLVPSINLILPYTSPHFIKGTSNEAIYNLSKVCIENSIDILTTLEEEYQKTYERKLTLAHLGDVYISPKYPDHGANMNYDLNINPSHYLKNDLEKLMRLEHIICGR</sequence>
<keyword evidence="3 8" id="KW-0808">Transferase</keyword>
<proteinExistence type="predicted"/>
<dbReference type="InterPro" id="IPR016024">
    <property type="entry name" value="ARM-type_fold"/>
</dbReference>
<dbReference type="SUPFAM" id="SSF109604">
    <property type="entry name" value="HD-domain/PDEase-like"/>
    <property type="match status" value="1"/>
</dbReference>
<evidence type="ECO:0000256" key="4">
    <source>
        <dbReference type="ARBA" id="ARBA00022695"/>
    </source>
</evidence>
<dbReference type="InterPro" id="IPR014729">
    <property type="entry name" value="Rossmann-like_a/b/a_fold"/>
</dbReference>
<evidence type="ECO:0000313" key="8">
    <source>
        <dbReference type="EMBL" id="SHK02301.1"/>
    </source>
</evidence>
<keyword evidence="9" id="KW-1185">Reference proteome</keyword>
<dbReference type="PANTHER" id="PTHR39321:SF3">
    <property type="entry name" value="PHOSPHOPANTETHEINE ADENYLYLTRANSFERASE"/>
    <property type="match status" value="1"/>
</dbReference>
<dbReference type="GO" id="GO:0009435">
    <property type="term" value="P:NAD+ biosynthetic process"/>
    <property type="evidence" value="ECO:0007669"/>
    <property type="project" value="InterPro"/>
</dbReference>
<evidence type="ECO:0000256" key="6">
    <source>
        <dbReference type="ARBA" id="ARBA00022840"/>
    </source>
</evidence>
<dbReference type="GO" id="GO:0005524">
    <property type="term" value="F:ATP binding"/>
    <property type="evidence" value="ECO:0007669"/>
    <property type="project" value="UniProtKB-KW"/>
</dbReference>
<evidence type="ECO:0000256" key="1">
    <source>
        <dbReference type="ARBA" id="ARBA00004790"/>
    </source>
</evidence>
<reference evidence="8 9" key="1">
    <citation type="submission" date="2016-11" db="EMBL/GenBank/DDBJ databases">
        <authorList>
            <person name="Jaros S."/>
            <person name="Januszkiewicz K."/>
            <person name="Wedrychowicz H."/>
        </authorList>
    </citation>
    <scope>NUCLEOTIDE SEQUENCE [LARGE SCALE GENOMIC DNA]</scope>
    <source>
        <strain evidence="8 9">DSM 14501</strain>
    </source>
</reference>
<dbReference type="Proteomes" id="UP000184082">
    <property type="component" value="Unassembled WGS sequence"/>
</dbReference>
<name>A0A1M6P2Y7_9FIRM</name>
<keyword evidence="6" id="KW-0067">ATP-binding</keyword>
<dbReference type="GO" id="GO:0016779">
    <property type="term" value="F:nucleotidyltransferase activity"/>
    <property type="evidence" value="ECO:0007669"/>
    <property type="project" value="UniProtKB-KW"/>
</dbReference>
<comment type="pathway">
    <text evidence="1">Cofactor biosynthesis; NAD(+) biosynthesis.</text>
</comment>
<dbReference type="InterPro" id="IPR005248">
    <property type="entry name" value="NadD/NMNAT"/>
</dbReference>
<keyword evidence="7" id="KW-0520">NAD</keyword>
<dbReference type="Gene3D" id="3.40.50.620">
    <property type="entry name" value="HUPs"/>
    <property type="match status" value="1"/>
</dbReference>
<evidence type="ECO:0000256" key="7">
    <source>
        <dbReference type="ARBA" id="ARBA00023027"/>
    </source>
</evidence>
<dbReference type="SUPFAM" id="SSF48371">
    <property type="entry name" value="ARM repeat"/>
    <property type="match status" value="1"/>
</dbReference>
<keyword evidence="2" id="KW-0662">Pyridine nucleotide biosynthesis</keyword>
<accession>A0A1M6P2Y7</accession>
<dbReference type="EMBL" id="FRAJ01000007">
    <property type="protein sequence ID" value="SHK02301.1"/>
    <property type="molecule type" value="Genomic_DNA"/>
</dbReference>
<dbReference type="SUPFAM" id="SSF52374">
    <property type="entry name" value="Nucleotidylyl transferase"/>
    <property type="match status" value="1"/>
</dbReference>
<keyword evidence="4 8" id="KW-0548">Nucleotidyltransferase</keyword>
<dbReference type="RefSeq" id="WP_072966382.1">
    <property type="nucleotide sequence ID" value="NZ_FRAJ01000007.1"/>
</dbReference>
<evidence type="ECO:0000256" key="5">
    <source>
        <dbReference type="ARBA" id="ARBA00022741"/>
    </source>
</evidence>